<dbReference type="Proteomes" id="UP000005238">
    <property type="component" value="Unassembled WGS sequence"/>
</dbReference>
<name>H3GL51_PHYRM</name>
<dbReference type="InterPro" id="IPR036397">
    <property type="entry name" value="RNaseH_sf"/>
</dbReference>
<dbReference type="AlphaFoldDB" id="H3GL51"/>
<dbReference type="EMBL" id="DS566019">
    <property type="status" value="NOT_ANNOTATED_CDS"/>
    <property type="molecule type" value="Genomic_DNA"/>
</dbReference>
<evidence type="ECO:0000313" key="3">
    <source>
        <dbReference type="EnsemblProtists" id="Phyra77066"/>
    </source>
</evidence>
<proteinExistence type="predicted"/>
<evidence type="ECO:0000256" key="1">
    <source>
        <dbReference type="SAM" id="SignalP"/>
    </source>
</evidence>
<dbReference type="HOGENOM" id="CLU_1386618_0_0_1"/>
<accession>H3GL51</accession>
<dbReference type="EnsemblProtists" id="Phyra77066">
    <property type="protein sequence ID" value="Phyra77066"/>
    <property type="gene ID" value="Phyra77066"/>
</dbReference>
<evidence type="ECO:0000313" key="4">
    <source>
        <dbReference type="Proteomes" id="UP000005238"/>
    </source>
</evidence>
<dbReference type="InParanoid" id="H3GL51"/>
<reference evidence="3" key="2">
    <citation type="submission" date="2015-06" db="UniProtKB">
        <authorList>
            <consortium name="EnsemblProtists"/>
        </authorList>
    </citation>
    <scope>IDENTIFICATION</scope>
    <source>
        <strain evidence="3">Pr102</strain>
    </source>
</reference>
<dbReference type="VEuPathDB" id="FungiDB:KRP23_3044"/>
<sequence length="197" mass="21669">MRVVSALLCGSLALISVISAAEMQNEATTPVPPTKLREETNAVPSPYAQGAQDAAMKEMVAFDFGVDISTSTISDKFIGMLYTVKQCAVSTELGLFHHRLERGSIRMDVSAAFVDAIYDKVRASHTYQEHFRGQKVVVVLDNAPAHSQKEDRVVEHNDLELLRLAPYSPMCDPIEGCFSVLKARIKASLALARGSWW</sequence>
<feature type="chain" id="PRO_5003587400" description="Tc1-like transposase DDE domain-containing protein" evidence="1">
    <location>
        <begin position="21"/>
        <end position="197"/>
    </location>
</feature>
<evidence type="ECO:0000259" key="2">
    <source>
        <dbReference type="Pfam" id="PF13358"/>
    </source>
</evidence>
<feature type="domain" description="Tc1-like transposase DDE" evidence="2">
    <location>
        <begin position="102"/>
        <end position="187"/>
    </location>
</feature>
<dbReference type="VEuPathDB" id="FungiDB:KRP22_15008"/>
<protein>
    <recommendedName>
        <fullName evidence="2">Tc1-like transposase DDE domain-containing protein</fullName>
    </recommendedName>
</protein>
<dbReference type="InterPro" id="IPR038717">
    <property type="entry name" value="Tc1-like_DDE_dom"/>
</dbReference>
<keyword evidence="1" id="KW-0732">Signal</keyword>
<organism evidence="3 4">
    <name type="scientific">Phytophthora ramorum</name>
    <name type="common">Sudden oak death agent</name>
    <dbReference type="NCBI Taxonomy" id="164328"/>
    <lineage>
        <taxon>Eukaryota</taxon>
        <taxon>Sar</taxon>
        <taxon>Stramenopiles</taxon>
        <taxon>Oomycota</taxon>
        <taxon>Peronosporomycetes</taxon>
        <taxon>Peronosporales</taxon>
        <taxon>Peronosporaceae</taxon>
        <taxon>Phytophthora</taxon>
    </lineage>
</organism>
<reference evidence="4" key="1">
    <citation type="journal article" date="2006" name="Science">
        <title>Phytophthora genome sequences uncover evolutionary origins and mechanisms of pathogenesis.</title>
        <authorList>
            <person name="Tyler B.M."/>
            <person name="Tripathy S."/>
            <person name="Zhang X."/>
            <person name="Dehal P."/>
            <person name="Jiang R.H."/>
            <person name="Aerts A."/>
            <person name="Arredondo F.D."/>
            <person name="Baxter L."/>
            <person name="Bensasson D."/>
            <person name="Beynon J.L."/>
            <person name="Chapman J."/>
            <person name="Damasceno C.M."/>
            <person name="Dorrance A.E."/>
            <person name="Dou D."/>
            <person name="Dickerman A.W."/>
            <person name="Dubchak I.L."/>
            <person name="Garbelotto M."/>
            <person name="Gijzen M."/>
            <person name="Gordon S.G."/>
            <person name="Govers F."/>
            <person name="Grunwald N.J."/>
            <person name="Huang W."/>
            <person name="Ivors K.L."/>
            <person name="Jones R.W."/>
            <person name="Kamoun S."/>
            <person name="Krampis K."/>
            <person name="Lamour K.H."/>
            <person name="Lee M.K."/>
            <person name="McDonald W.H."/>
            <person name="Medina M."/>
            <person name="Meijer H.J."/>
            <person name="Nordberg E.K."/>
            <person name="Maclean D.J."/>
            <person name="Ospina-Giraldo M.D."/>
            <person name="Morris P.F."/>
            <person name="Phuntumart V."/>
            <person name="Putnam N.H."/>
            <person name="Rash S."/>
            <person name="Rose J.K."/>
            <person name="Sakihama Y."/>
            <person name="Salamov A.A."/>
            <person name="Savidor A."/>
            <person name="Scheuring C.F."/>
            <person name="Smith B.M."/>
            <person name="Sobral B.W."/>
            <person name="Terry A."/>
            <person name="Torto-Alalibo T.A."/>
            <person name="Win J."/>
            <person name="Xu Z."/>
            <person name="Zhang H."/>
            <person name="Grigoriev I.V."/>
            <person name="Rokhsar D.S."/>
            <person name="Boore J.L."/>
        </authorList>
    </citation>
    <scope>NUCLEOTIDE SEQUENCE [LARGE SCALE GENOMIC DNA]</scope>
    <source>
        <strain evidence="4">Pr102</strain>
    </source>
</reference>
<keyword evidence="4" id="KW-1185">Reference proteome</keyword>
<feature type="signal peptide" evidence="1">
    <location>
        <begin position="1"/>
        <end position="20"/>
    </location>
</feature>
<dbReference type="Gene3D" id="3.30.420.10">
    <property type="entry name" value="Ribonuclease H-like superfamily/Ribonuclease H"/>
    <property type="match status" value="1"/>
</dbReference>
<dbReference type="Pfam" id="PF13358">
    <property type="entry name" value="DDE_3"/>
    <property type="match status" value="1"/>
</dbReference>
<dbReference type="GO" id="GO:0003676">
    <property type="term" value="F:nucleic acid binding"/>
    <property type="evidence" value="ECO:0007669"/>
    <property type="project" value="InterPro"/>
</dbReference>